<dbReference type="Proteomes" id="UP001570417">
    <property type="component" value="Unassembled WGS sequence"/>
</dbReference>
<dbReference type="InterPro" id="IPR046500">
    <property type="entry name" value="DUF6678"/>
</dbReference>
<name>A0ABV4NFP6_9VIBR</name>
<dbReference type="Pfam" id="PF20383">
    <property type="entry name" value="DUF6678"/>
    <property type="match status" value="1"/>
</dbReference>
<protein>
    <submittedName>
        <fullName evidence="1">DUF6678 family protein</fullName>
    </submittedName>
</protein>
<evidence type="ECO:0000313" key="1">
    <source>
        <dbReference type="EMBL" id="MFA0570180.1"/>
    </source>
</evidence>
<accession>A0ABV4NFP6</accession>
<reference evidence="1 2" key="1">
    <citation type="journal article" date="2024" name="ISME J.">
        <title>Tailless and filamentous prophages are predominant in marine Vibrio.</title>
        <authorList>
            <person name="Steensen K."/>
            <person name="Seneca J."/>
            <person name="Bartlau N."/>
            <person name="Yu X.A."/>
            <person name="Hussain F.A."/>
            <person name="Polz M.F."/>
        </authorList>
    </citation>
    <scope>NUCLEOTIDE SEQUENCE [LARGE SCALE GENOMIC DNA]</scope>
    <source>
        <strain evidence="1 2">10N.222.51.A1</strain>
    </source>
</reference>
<evidence type="ECO:0000313" key="2">
    <source>
        <dbReference type="Proteomes" id="UP001570417"/>
    </source>
</evidence>
<organism evidence="1 2">
    <name type="scientific">Vibrio gallaecicus</name>
    <dbReference type="NCBI Taxonomy" id="552386"/>
    <lineage>
        <taxon>Bacteria</taxon>
        <taxon>Pseudomonadati</taxon>
        <taxon>Pseudomonadota</taxon>
        <taxon>Gammaproteobacteria</taxon>
        <taxon>Vibrionales</taxon>
        <taxon>Vibrionaceae</taxon>
        <taxon>Vibrio</taxon>
    </lineage>
</organism>
<gene>
    <name evidence="1" type="ORF">AB4566_18055</name>
</gene>
<comment type="caution">
    <text evidence="1">The sequence shown here is derived from an EMBL/GenBank/DDBJ whole genome shotgun (WGS) entry which is preliminary data.</text>
</comment>
<dbReference type="RefSeq" id="WP_372267556.1">
    <property type="nucleotide sequence ID" value="NZ_JBFRUW010000067.1"/>
</dbReference>
<proteinExistence type="predicted"/>
<dbReference type="EMBL" id="JBFRUW010000067">
    <property type="protein sequence ID" value="MFA0570180.1"/>
    <property type="molecule type" value="Genomic_DNA"/>
</dbReference>
<keyword evidence="2" id="KW-1185">Reference proteome</keyword>
<sequence length="105" mass="12626">MFSVMNETKWNELRLKMYSLETHSPKWRAKDIESGYISSWDGEWYYHFEIGGFRCIEWVELKTKGSIHHELIRFELQKINLPGHEIENGFRVYGYIADGQFVDYV</sequence>